<dbReference type="InterPro" id="IPR015943">
    <property type="entry name" value="WD40/YVTN_repeat-like_dom_sf"/>
</dbReference>
<name>A0A316VYX9_9BASI</name>
<dbReference type="RefSeq" id="XP_025370027.1">
    <property type="nucleotide sequence ID" value="XM_025516110.1"/>
</dbReference>
<dbReference type="GeneID" id="37037980"/>
<dbReference type="PANTHER" id="PTHR44472:SF1">
    <property type="entry name" value="DDB1 AND CUL4 ASSOCIATED FACTOR 4"/>
    <property type="match status" value="1"/>
</dbReference>
<feature type="region of interest" description="Disordered" evidence="3">
    <location>
        <begin position="25"/>
        <end position="75"/>
    </location>
</feature>
<dbReference type="OrthoDB" id="128867at2759"/>
<keyword evidence="1" id="KW-0853">WD repeat</keyword>
<dbReference type="Gene3D" id="2.130.10.10">
    <property type="entry name" value="YVTN repeat-like/Quinoprotein amine dehydrogenase"/>
    <property type="match status" value="1"/>
</dbReference>
<dbReference type="AlphaFoldDB" id="A0A316VYX9"/>
<protein>
    <recommendedName>
        <fullName evidence="6">WD40 repeat-like protein</fullName>
    </recommendedName>
</protein>
<organism evidence="4 5">
    <name type="scientific">Ceraceosorus guamensis</name>
    <dbReference type="NCBI Taxonomy" id="1522189"/>
    <lineage>
        <taxon>Eukaryota</taxon>
        <taxon>Fungi</taxon>
        <taxon>Dikarya</taxon>
        <taxon>Basidiomycota</taxon>
        <taxon>Ustilaginomycotina</taxon>
        <taxon>Exobasidiomycetes</taxon>
        <taxon>Ceraceosorales</taxon>
        <taxon>Ceraceosoraceae</taxon>
        <taxon>Ceraceosorus</taxon>
    </lineage>
</organism>
<dbReference type="InterPro" id="IPR052254">
    <property type="entry name" value="CUL4-DDB1_E3_ligase_receptor"/>
</dbReference>
<gene>
    <name evidence="4" type="ORF">IE81DRAFT_347048</name>
</gene>
<evidence type="ECO:0000313" key="4">
    <source>
        <dbReference type="EMBL" id="PWN42867.1"/>
    </source>
</evidence>
<sequence>MSAPPFPVPAGMRWDAQLKRFFALPPSQSKVKTKRADDKEKAKESAGKRKLVIRADPPAFETPADAMSDGTPAPRSQAFQGLAMRSRNSMPSLTQSSRTRRLAQLHLQVREARGIRKGDAIRCLWISMQDETTPPLVDSSLRIQTSPEAPQMLLCTMSRLVVFGDIEHAGKREGPAFNADRRIEGGQSLELGWLHSPFDRAPYTKDLDFMCVPYAGRGGTVAMAFHQRSRQDWRRHWPQDAKSPEIPRAAFVLTSDRRSMYAARVRDGRAEVLFVADTWQQLDLPPGHKLKFHSDILRLAFMPDRALILGLRSGLLNILSLENLERGNIKVRPGPSLEGAIASIDDDGHGGLIVSTTRGSLLRLDRDVNIAMQYCGHVSTASMTLCVVVNPVQRLIAAEGEDHVVRIWRFESPNVIWSSDRSPAFPTIYPSADFPDAATHRKDEPNFVFTEPLSIAWRYDRFGLFISHKDTVYFFE</sequence>
<dbReference type="SUPFAM" id="SSF63829">
    <property type="entry name" value="Calcium-dependent phosphotriesterase"/>
    <property type="match status" value="1"/>
</dbReference>
<accession>A0A316VYX9</accession>
<reference evidence="4 5" key="1">
    <citation type="journal article" date="2018" name="Mol. Biol. Evol.">
        <title>Broad Genomic Sampling Reveals a Smut Pathogenic Ancestry of the Fungal Clade Ustilaginomycotina.</title>
        <authorList>
            <person name="Kijpornyongpan T."/>
            <person name="Mondo S.J."/>
            <person name="Barry K."/>
            <person name="Sandor L."/>
            <person name="Lee J."/>
            <person name="Lipzen A."/>
            <person name="Pangilinan J."/>
            <person name="LaButti K."/>
            <person name="Hainaut M."/>
            <person name="Henrissat B."/>
            <person name="Grigoriev I.V."/>
            <person name="Spatafora J.W."/>
            <person name="Aime M.C."/>
        </authorList>
    </citation>
    <scope>NUCLEOTIDE SEQUENCE [LARGE SCALE GENOMIC DNA]</scope>
    <source>
        <strain evidence="4 5">MCA 4658</strain>
    </source>
</reference>
<evidence type="ECO:0000256" key="3">
    <source>
        <dbReference type="SAM" id="MobiDB-lite"/>
    </source>
</evidence>
<keyword evidence="2" id="KW-0677">Repeat</keyword>
<evidence type="ECO:0000313" key="5">
    <source>
        <dbReference type="Proteomes" id="UP000245783"/>
    </source>
</evidence>
<evidence type="ECO:0000256" key="1">
    <source>
        <dbReference type="ARBA" id="ARBA00022574"/>
    </source>
</evidence>
<evidence type="ECO:0008006" key="6">
    <source>
        <dbReference type="Google" id="ProtNLM"/>
    </source>
</evidence>
<dbReference type="Proteomes" id="UP000245783">
    <property type="component" value="Unassembled WGS sequence"/>
</dbReference>
<keyword evidence="5" id="KW-1185">Reference proteome</keyword>
<dbReference type="PANTHER" id="PTHR44472">
    <property type="entry name" value="DDB1- AND CUL4-ASSOCIATED FACTOR 4-RELATED"/>
    <property type="match status" value="1"/>
</dbReference>
<proteinExistence type="predicted"/>
<dbReference type="InParanoid" id="A0A316VYX9"/>
<feature type="compositionally biased region" description="Basic and acidic residues" evidence="3">
    <location>
        <begin position="34"/>
        <end position="47"/>
    </location>
</feature>
<evidence type="ECO:0000256" key="2">
    <source>
        <dbReference type="ARBA" id="ARBA00022737"/>
    </source>
</evidence>
<dbReference type="EMBL" id="KZ819375">
    <property type="protein sequence ID" value="PWN42867.1"/>
    <property type="molecule type" value="Genomic_DNA"/>
</dbReference>